<keyword evidence="2 4" id="KW-0863">Zinc-finger</keyword>
<dbReference type="PROSITE" id="PS50966">
    <property type="entry name" value="ZF_SWIM"/>
    <property type="match status" value="1"/>
</dbReference>
<dbReference type="SMART" id="SM00575">
    <property type="entry name" value="ZnF_PMZ"/>
    <property type="match status" value="1"/>
</dbReference>
<feature type="compositionally biased region" description="Basic residues" evidence="5">
    <location>
        <begin position="586"/>
        <end position="595"/>
    </location>
</feature>
<evidence type="ECO:0000259" key="6">
    <source>
        <dbReference type="PROSITE" id="PS50966"/>
    </source>
</evidence>
<organism evidence="7">
    <name type="scientific">Arabidopsis thaliana</name>
    <name type="common">Mouse-ear cress</name>
    <dbReference type="NCBI Taxonomy" id="3702"/>
    <lineage>
        <taxon>Eukaryota</taxon>
        <taxon>Viridiplantae</taxon>
        <taxon>Streptophyta</taxon>
        <taxon>Embryophyta</taxon>
        <taxon>Tracheophyta</taxon>
        <taxon>Spermatophyta</taxon>
        <taxon>Magnoliopsida</taxon>
        <taxon>eudicotyledons</taxon>
        <taxon>Gunneridae</taxon>
        <taxon>Pentapetalae</taxon>
        <taxon>rosids</taxon>
        <taxon>malvids</taxon>
        <taxon>Brassicales</taxon>
        <taxon>Brassicaceae</taxon>
        <taxon>Camelineae</taxon>
        <taxon>Arabidopsis</taxon>
    </lineage>
</organism>
<dbReference type="GO" id="GO:0008270">
    <property type="term" value="F:zinc ion binding"/>
    <property type="evidence" value="ECO:0007669"/>
    <property type="project" value="UniProtKB-KW"/>
</dbReference>
<evidence type="ECO:0000313" key="8">
    <source>
        <dbReference type="EMBL" id="CAB78843.1"/>
    </source>
</evidence>
<feature type="compositionally biased region" description="Low complexity" evidence="5">
    <location>
        <begin position="616"/>
        <end position="633"/>
    </location>
</feature>
<evidence type="ECO:0000256" key="4">
    <source>
        <dbReference type="PROSITE-ProRule" id="PRU00325"/>
    </source>
</evidence>
<evidence type="ECO:0000313" key="7">
    <source>
        <dbReference type="EMBL" id="CAA16721.1"/>
    </source>
</evidence>
<reference evidence="7" key="1">
    <citation type="submission" date="1998-02" db="EMBL/GenBank/DDBJ databases">
        <authorList>
            <person name="EU Arabidopsis sequencing project"/>
        </authorList>
    </citation>
    <scope>NUCLEOTIDE SEQUENCE</scope>
</reference>
<reference evidence="8" key="4">
    <citation type="submission" date="2000-03" db="EMBL/GenBank/DDBJ databases">
        <authorList>
            <person name="Hilbert H."/>
            <person name="Braun M."/>
            <person name="Holzer E."/>
            <person name="Brandt A."/>
            <person name="Duesterhoeft A."/>
            <person name="Mewes H.W."/>
            <person name="Lemcke K."/>
            <person name="Mayer K.F.X."/>
        </authorList>
    </citation>
    <scope>NUCLEOTIDE SEQUENCE</scope>
</reference>
<dbReference type="EMBL" id="AL161548">
    <property type="protein sequence ID" value="CAB78843.1"/>
    <property type="molecule type" value="Genomic_DNA"/>
</dbReference>
<keyword evidence="1" id="KW-0479">Metal-binding</keyword>
<dbReference type="ExpressionAtlas" id="O49511">
    <property type="expression patterns" value="baseline and differential"/>
</dbReference>
<keyword evidence="3" id="KW-0862">Zinc</keyword>
<dbReference type="InterPro" id="IPR007527">
    <property type="entry name" value="Znf_SWIM"/>
</dbReference>
<gene>
    <name evidence="7" type="primary">F28J12.70</name>
    <name evidence="8" type="ordered locus">At4g18410</name>
</gene>
<dbReference type="AlphaFoldDB" id="O49511"/>
<evidence type="ECO:0000256" key="2">
    <source>
        <dbReference type="ARBA" id="ARBA00022771"/>
    </source>
</evidence>
<dbReference type="InterPro" id="IPR006564">
    <property type="entry name" value="Znf_PMZ"/>
</dbReference>
<dbReference type="Pfam" id="PF04434">
    <property type="entry name" value="SWIM"/>
    <property type="match status" value="1"/>
</dbReference>
<feature type="region of interest" description="Disordered" evidence="5">
    <location>
        <begin position="548"/>
        <end position="633"/>
    </location>
</feature>
<dbReference type="PIR" id="T04537">
    <property type="entry name" value="T04537"/>
</dbReference>
<sequence>MSLIHHDPDLVGDVDPEAEDRDNFHLEEMLNEWTDEPPIRHDVYPESDGEGADDSSDIHVRRGDGFLYHKQSFFSGVAFKEAVIDYALRTGHNLKQYRYDKDKIGFICVGCDGKEGGAKCEWKVYAAILPSDNMWKIRKFIDTHSCIPNGECEMFKVPHIARLFVDKIRDSPEFYLPAKIEEIILEQWKISVTRNQCQSARKKALQWIEKEYDDQFSRLRDYAAEILESNKDSHVEVECLVSDEGKDMFNRFYVCFDSLRRTWKESCRPLIGIDGCFLKNKLLKEDFDLSDGEGFIMISDRQKGLIKAVQLELPKIEHRMCVQHIYGNLKKTYGSKTMIKPLLWNLAWSYNETEYKQHLEKIRCYDTKVYESVMKTNPRSWVRAFQKIGSFCEDVDNNSVESFNGSLNKAREKQFVAMLETIRRMAMVRIAKRSVESHTHTGVCTPYVMKFLAGEHKVASTAKVAPGTNGMYEVRHGGDTHRVDLAAYTCTCIKWQICGIPCEHAYGVILHKKLQPEDFVCQWFRTAMWKKNYTDGLFPQRGPKFWPESNGPRVFAAEPPEGEEDKKMTKAEKKRKKGVNESPTKKQPKAKKRIMHCGVCGAADHNSRHHKNDKVSSSQLSQLEPSQGSLTQA</sequence>
<evidence type="ECO:0000256" key="5">
    <source>
        <dbReference type="SAM" id="MobiDB-lite"/>
    </source>
</evidence>
<protein>
    <submittedName>
        <fullName evidence="7">MuDR transposable element - like protein</fullName>
    </submittedName>
    <submittedName>
        <fullName evidence="8">MuDR transposable element-like protein</fullName>
    </submittedName>
</protein>
<feature type="domain" description="SWIM-type" evidence="6">
    <location>
        <begin position="472"/>
        <end position="513"/>
    </location>
</feature>
<dbReference type="EMBL" id="AL021710">
    <property type="protein sequence ID" value="CAA16721.1"/>
    <property type="molecule type" value="Genomic_DNA"/>
</dbReference>
<evidence type="ECO:0000256" key="1">
    <source>
        <dbReference type="ARBA" id="ARBA00022723"/>
    </source>
</evidence>
<dbReference type="PANTHER" id="PTHR31973:SF187">
    <property type="entry name" value="MUTATOR TRANSPOSASE MUDRA PROTEIN"/>
    <property type="match status" value="1"/>
</dbReference>
<reference key="3">
    <citation type="journal article" date="1999" name="Nature">
        <title>Sequence and analysis of chromosome 4 of the plant Arabidopsis thaliana.</title>
        <authorList>
            <consortium name="EU"/>
            <consortium name="CSHL and WU Arabidopsis Sequencing Project"/>
            <person name="Mayer K."/>
            <person name="Schuller C."/>
            <person name="Wambutt R."/>
            <person name="Murphy G."/>
            <person name="Volckaert G."/>
            <person name="Pohl T."/>
            <person name="Dusterhoft A."/>
            <person name="Stiekema W."/>
            <person name="Entian K.D."/>
            <person name="Terryn N."/>
            <person name="Harris B."/>
            <person name="Ansorge W."/>
            <person name="Brandt P."/>
            <person name="Grivell L."/>
            <person name="Rieger M."/>
            <person name="Weichselgartner M."/>
            <person name="de Simone V."/>
            <person name="Obermaier B."/>
            <person name="Mache R."/>
            <person name="Muller M."/>
            <person name="Kreis M."/>
            <person name="Delseny M."/>
            <person name="Puigdomenech P."/>
            <person name="Watson M."/>
            <person name="Schmidtheini T."/>
            <person name="Reichert B."/>
            <person name="Portatelle D."/>
            <person name="Perez-Alonso M."/>
            <person name="Boutry M."/>
            <person name="Bancroft I."/>
            <person name="Vos P."/>
            <person name="Hoheisel J."/>
            <person name="Zimmermann W."/>
            <person name="Wedler H."/>
            <person name="Ridley P."/>
            <person name="Langham S.A."/>
            <person name="McCullagh B."/>
            <person name="Bilham L."/>
            <person name="Robben J."/>
            <person name="Van der Schueren J."/>
            <person name="Grymonprez B."/>
            <person name="Chuang Y.J."/>
            <person name="Vandenbussche F."/>
            <person name="Braeken M."/>
            <person name="Weltjens I."/>
            <person name="Voet M."/>
            <person name="Bastiaens I."/>
            <person name="Aert R."/>
            <person name="Defoor E."/>
            <person name="Weitzenegger T."/>
            <person name="Bothe G."/>
            <person name="Ramsperger U."/>
            <person name="Hilbert H."/>
            <person name="Braun M."/>
            <person name="Holzer E."/>
            <person name="Brandt A."/>
            <person name="Peters S."/>
            <person name="van Staveren M."/>
            <person name="Dirske W."/>
            <person name="Mooijman P."/>
            <person name="Klein Lankhorst R."/>
            <person name="Rose M."/>
            <person name="Hauf J."/>
            <person name="Kotter P."/>
            <person name="Berneiser S."/>
            <person name="Hempel S."/>
            <person name="Feldpausch M."/>
            <person name="Lamberth S."/>
            <person name="Van den Daele H."/>
            <person name="De Keyser A."/>
            <person name="Buysshaert C."/>
            <person name="Gielen J."/>
            <person name="Villarroel R."/>
            <person name="De Clercq R."/>
            <person name="Van Montagu M."/>
            <person name="Rogers J."/>
            <person name="Cronin A."/>
            <person name="Quail M."/>
            <person name="Bray-Allen S."/>
            <person name="Clark L."/>
            <person name="Doggett J."/>
            <person name="Hall S."/>
            <person name="Kay M."/>
            <person name="Lennard N."/>
            <person name="McLay K."/>
            <person name="Mayes R."/>
            <person name="Pettett A."/>
            <person name="Rajandream M.A."/>
            <person name="Lyne M."/>
            <person name="Benes V."/>
            <person name="Rechmann S."/>
            <person name="Borkova D."/>
            <person name="Blocker H."/>
            <person name="Scharfe M."/>
            <person name="Grimm M."/>
            <person name="Lohnert T.H."/>
            <person name="Dose S."/>
            <person name="de Haan M."/>
            <person name="Maarse A."/>
            <person name="Schafer M."/>
            <person name="Muller-Auer S."/>
            <person name="Gabel C."/>
            <person name="Fuchs M."/>
            <person name="Fartmann B."/>
            <person name="Granderath K."/>
            <person name="Dauner D."/>
            <person name="Herzl A."/>
            <person name="Neumann S."/>
            <person name="Argiriou A."/>
            <person name="Vitale D."/>
            <person name="Liguori R."/>
            <person name="Piravandi E."/>
            <person name="Massenet O."/>
            <person name="Quigley F."/>
            <person name="Clabauld G."/>
            <person name="Mundlein A."/>
            <person name="Felber R."/>
            <person name="Schnabl S."/>
            <person name="Hiller R."/>
            <person name="Schmidt W."/>
            <person name="Lecharny A."/>
            <person name="Aubourg S."/>
            <person name="Chefdor F."/>
            <person name="Cooke R."/>
            <person name="Berger C."/>
            <person name="Montfort A."/>
            <person name="Casacuberta E."/>
            <person name="Gibbons T."/>
            <person name="Weber N."/>
            <person name="Vandenbol M."/>
            <person name="Bargues M."/>
            <person name="Terol J."/>
            <person name="Torres A."/>
            <person name="Perez-Perez A."/>
            <person name="Purnelle B."/>
            <person name="Bent E."/>
            <person name="Johnson S."/>
            <person name="Tacon D."/>
            <person name="Jesse T."/>
            <person name="Heijnen L."/>
            <person name="Schwarz S."/>
            <person name="Scholler P."/>
            <person name="Heber S."/>
            <person name="Francs P."/>
            <person name="Bielke C."/>
            <person name="Frishman D."/>
            <person name="Haase D."/>
            <person name="Lemcke K."/>
            <person name="Mewes H.W."/>
            <person name="Stocker S."/>
            <person name="Zaccaria P."/>
            <person name="Bevan M."/>
            <person name="Wilson R.K."/>
            <person name="de la Bastide M."/>
            <person name="Habermann K."/>
            <person name="Parnell L."/>
            <person name="Dedhia N."/>
            <person name="Gnoj L."/>
            <person name="Schutz K."/>
            <person name="Huang E."/>
            <person name="Spiegel L."/>
            <person name="Sehkon M."/>
            <person name="Murray J."/>
            <person name="Sheet P."/>
            <person name="Cordes M."/>
            <person name="Abu-Threideh J."/>
            <person name="Stoneking T."/>
            <person name="Kalicki J."/>
            <person name="Graves T."/>
            <person name="Harmon G."/>
            <person name="Edwards J."/>
            <person name="Latreille P."/>
            <person name="Courtney L."/>
            <person name="Cloud J."/>
            <person name="Abbott A."/>
            <person name="Scott K."/>
            <person name="Johnson D."/>
            <person name="Minx P."/>
            <person name="Bentley D."/>
            <person name="Fulton B."/>
            <person name="Miller N."/>
            <person name="Greco T."/>
            <person name="Kemp K."/>
            <person name="Kramer J."/>
            <person name="Fulton L."/>
            <person name="Mardis E."/>
            <person name="Dante M."/>
            <person name="Pepin K."/>
            <person name="Hillier L."/>
            <person name="Nelson J."/>
            <person name="Spieth J."/>
            <person name="Ryan E."/>
            <person name="Andrews S."/>
            <person name="Geisel C."/>
            <person name="Layman D."/>
            <person name="Du H."/>
            <person name="Ali J."/>
            <person name="Berghoff A."/>
            <person name="Jones K."/>
            <person name="Drone K."/>
            <person name="Cotton M."/>
            <person name="Joshu C."/>
            <person name="Antonoiu B."/>
            <person name="Zidanic M."/>
            <person name="Strong C."/>
            <person name="Sun H."/>
            <person name="Lamar B."/>
            <person name="Yordan C."/>
            <person name="Ma P."/>
            <person name="Zhong J."/>
            <person name="Preston R."/>
            <person name="Vil D."/>
            <person name="Shekher M."/>
            <person name="Matero A."/>
            <person name="Shah R."/>
            <person name="Swaby I.K."/>
            <person name="O'Shaughnessy A."/>
            <person name="Rodriguez M."/>
            <person name="Hoffmann J."/>
            <person name="Till S."/>
            <person name="Granat S."/>
            <person name="Shohdy N."/>
            <person name="Hasegawa A."/>
            <person name="Hameed A."/>
            <person name="Lodhi M."/>
            <person name="Johnson A."/>
            <person name="Chen E."/>
            <person name="Marra M."/>
            <person name="Martienssen R."/>
            <person name="McCombie W.R."/>
        </authorList>
    </citation>
    <scope>NUCLEOTIDE SEQUENCE [LARGE SCALE GENOMIC DNA]</scope>
    <source>
        <strain>cv. Columbia</strain>
    </source>
</reference>
<name>O49511_ARATH</name>
<accession>O49511</accession>
<reference evidence="7" key="2">
    <citation type="submission" date="1998-02" db="EMBL/GenBank/DDBJ databases">
        <authorList>
            <person name="Bevan M."/>
            <person name="Hilbert H."/>
            <person name="Braun M."/>
            <person name="Holzer E."/>
            <person name="Brandt A."/>
            <person name="Duesterhoeft A."/>
            <person name="Bancroft I."/>
            <person name="Mewes H.W."/>
            <person name="Mayer K."/>
            <person name="Schueller C."/>
        </authorList>
    </citation>
    <scope>NUCLEOTIDE SEQUENCE</scope>
</reference>
<dbReference type="PANTHER" id="PTHR31973">
    <property type="entry name" value="POLYPROTEIN, PUTATIVE-RELATED"/>
    <property type="match status" value="1"/>
</dbReference>
<proteinExistence type="predicted"/>
<evidence type="ECO:0000256" key="3">
    <source>
        <dbReference type="ARBA" id="ARBA00022833"/>
    </source>
</evidence>